<feature type="transmembrane region" description="Helical" evidence="1">
    <location>
        <begin position="186"/>
        <end position="207"/>
    </location>
</feature>
<name>N2ANL8_9FIRM</name>
<dbReference type="GO" id="GO:0042802">
    <property type="term" value="F:identical protein binding"/>
    <property type="evidence" value="ECO:0007669"/>
    <property type="project" value="TreeGrafter"/>
</dbReference>
<feature type="transmembrane region" description="Helical" evidence="1">
    <location>
        <begin position="153"/>
        <end position="174"/>
    </location>
</feature>
<dbReference type="Proteomes" id="UP000012589">
    <property type="component" value="Unassembled WGS sequence"/>
</dbReference>
<dbReference type="PANTHER" id="PTHR40448">
    <property type="entry name" value="TWO-COMPONENT SENSOR HISTIDINE KINASE"/>
    <property type="match status" value="1"/>
</dbReference>
<dbReference type="PATRIC" id="fig|1235802.3.peg.1810"/>
<evidence type="ECO:0000313" key="4">
    <source>
        <dbReference type="Proteomes" id="UP000012589"/>
    </source>
</evidence>
<comment type="caution">
    <text evidence="3">The sequence shown here is derived from an EMBL/GenBank/DDBJ whole genome shotgun (WGS) entry which is preliminary data.</text>
</comment>
<evidence type="ECO:0000259" key="2">
    <source>
        <dbReference type="Pfam" id="PF14501"/>
    </source>
</evidence>
<keyword evidence="1" id="KW-1133">Transmembrane helix</keyword>
<proteinExistence type="predicted"/>
<organism evidence="3 4">
    <name type="scientific">Eubacterium plexicaudatum ASF492</name>
    <dbReference type="NCBI Taxonomy" id="1235802"/>
    <lineage>
        <taxon>Bacteria</taxon>
        <taxon>Bacillati</taxon>
        <taxon>Bacillota</taxon>
        <taxon>Clostridia</taxon>
        <taxon>Eubacteriales</taxon>
        <taxon>Eubacteriaceae</taxon>
        <taxon>Eubacterium</taxon>
    </lineage>
</organism>
<dbReference type="STRING" id="1235802.C823_01705"/>
<dbReference type="EMBL" id="AQFT01000054">
    <property type="protein sequence ID" value="EMZ29741.1"/>
    <property type="molecule type" value="Genomic_DNA"/>
</dbReference>
<evidence type="ECO:0000256" key="1">
    <source>
        <dbReference type="SAM" id="Phobius"/>
    </source>
</evidence>
<evidence type="ECO:0000313" key="3">
    <source>
        <dbReference type="EMBL" id="EMZ29741.1"/>
    </source>
</evidence>
<dbReference type="eggNOG" id="COG3290">
    <property type="taxonomic scope" value="Bacteria"/>
</dbReference>
<feature type="transmembrane region" description="Helical" evidence="1">
    <location>
        <begin position="114"/>
        <end position="133"/>
    </location>
</feature>
<feature type="transmembrane region" description="Helical" evidence="1">
    <location>
        <begin position="33"/>
        <end position="50"/>
    </location>
</feature>
<feature type="transmembrane region" description="Helical" evidence="1">
    <location>
        <begin position="84"/>
        <end position="102"/>
    </location>
</feature>
<keyword evidence="4" id="KW-1185">Reference proteome</keyword>
<reference evidence="3 4" key="1">
    <citation type="journal article" date="2014" name="Genome Announc.">
        <title>Draft genome sequences of the altered schaedler flora, a defined bacterial community from gnotobiotic mice.</title>
        <authorList>
            <person name="Wannemuehler M.J."/>
            <person name="Overstreet A.M."/>
            <person name="Ward D.V."/>
            <person name="Phillips G.J."/>
        </authorList>
    </citation>
    <scope>NUCLEOTIDE SEQUENCE [LARGE SCALE GENOMIC DNA]</scope>
    <source>
        <strain evidence="3 4">ASF492</strain>
    </source>
</reference>
<dbReference type="HOGENOM" id="CLU_046138_1_2_9"/>
<dbReference type="OrthoDB" id="1780030at2"/>
<keyword evidence="1" id="KW-0812">Transmembrane</keyword>
<dbReference type="PANTHER" id="PTHR40448:SF1">
    <property type="entry name" value="TWO-COMPONENT SENSOR HISTIDINE KINASE"/>
    <property type="match status" value="1"/>
</dbReference>
<feature type="transmembrane region" description="Helical" evidence="1">
    <location>
        <begin position="6"/>
        <end position="24"/>
    </location>
</feature>
<dbReference type="Gene3D" id="3.30.565.10">
    <property type="entry name" value="Histidine kinase-like ATPase, C-terminal domain"/>
    <property type="match status" value="1"/>
</dbReference>
<dbReference type="InterPro" id="IPR036890">
    <property type="entry name" value="HATPase_C_sf"/>
</dbReference>
<protein>
    <recommendedName>
        <fullName evidence="2">Sensor histidine kinase NatK-like C-terminal domain-containing protein</fullName>
    </recommendedName>
</protein>
<gene>
    <name evidence="3" type="ORF">C823_01705</name>
</gene>
<feature type="domain" description="Sensor histidine kinase NatK-like C-terminal" evidence="2">
    <location>
        <begin position="334"/>
        <end position="436"/>
    </location>
</feature>
<dbReference type="SUPFAM" id="SSF55874">
    <property type="entry name" value="ATPase domain of HSP90 chaperone/DNA topoisomerase II/histidine kinase"/>
    <property type="match status" value="1"/>
</dbReference>
<dbReference type="AlphaFoldDB" id="N2ANL8"/>
<accession>N2ANL8</accession>
<dbReference type="Pfam" id="PF14501">
    <property type="entry name" value="HATPase_c_5"/>
    <property type="match status" value="1"/>
</dbReference>
<keyword evidence="1" id="KW-0472">Membrane</keyword>
<sequence>MINLYLFSSLLTTFLMISDIFILIHPHLPIKKYPIFILSIFTFFFTQIYLNFSPLILLSLTVTSFLLVKFSGKLYSFFYIPLGYILDCIIINLIGFIVYLLWDITIQDTNADSFLMFLVTFSTWIVSCPVLYLSRLLLQRYVNPIFESMSKKLFALISVTVLLCAFMIFTMASLYDNREITTREFFFMSSSLVLYFLFTVSLLLIVIHGVKKNYEAQEKVKYLENLNEYTKNLEMVYNNLSSFRHDYINIMTSLAAYIDEKKYEELSIFFHDHILPMQKELSQKNGTLNSLLHIHMLELKSILYTKLLLAINQNITVTIDIPDEIDEINTIYIDPIDLTRMLGIYLDNAIEASLETEHPTIHFHLGKMNEDIVFIISNTFIDKGLSISQMYKKEVTTKETGHGIGLYNVSVILNRYNNIYHETLIEDGLFTQQFQISKMHA</sequence>
<dbReference type="InterPro" id="IPR032834">
    <property type="entry name" value="NatK-like_C"/>
</dbReference>